<dbReference type="OrthoDB" id="1430376at2759"/>
<organism evidence="4 5">
    <name type="scientific">Colocasia esculenta</name>
    <name type="common">Wild taro</name>
    <name type="synonym">Arum esculentum</name>
    <dbReference type="NCBI Taxonomy" id="4460"/>
    <lineage>
        <taxon>Eukaryota</taxon>
        <taxon>Viridiplantae</taxon>
        <taxon>Streptophyta</taxon>
        <taxon>Embryophyta</taxon>
        <taxon>Tracheophyta</taxon>
        <taxon>Spermatophyta</taxon>
        <taxon>Magnoliopsida</taxon>
        <taxon>Liliopsida</taxon>
        <taxon>Araceae</taxon>
        <taxon>Aroideae</taxon>
        <taxon>Colocasieae</taxon>
        <taxon>Colocasia</taxon>
    </lineage>
</organism>
<dbReference type="InterPro" id="IPR051955">
    <property type="entry name" value="PME_Inhibitor"/>
</dbReference>
<dbReference type="SUPFAM" id="SSF101148">
    <property type="entry name" value="Plant invertase/pectin methylesterase inhibitor"/>
    <property type="match status" value="1"/>
</dbReference>
<comment type="caution">
    <text evidence="4">The sequence shown here is derived from an EMBL/GenBank/DDBJ whole genome shotgun (WGS) entry which is preliminary data.</text>
</comment>
<evidence type="ECO:0000313" key="5">
    <source>
        <dbReference type="Proteomes" id="UP000652761"/>
    </source>
</evidence>
<evidence type="ECO:0000313" key="4">
    <source>
        <dbReference type="EMBL" id="MQM10724.1"/>
    </source>
</evidence>
<dbReference type="PANTHER" id="PTHR31080">
    <property type="entry name" value="PECTINESTERASE INHIBITOR-LIKE"/>
    <property type="match status" value="1"/>
</dbReference>
<feature type="chain" id="PRO_5033055336" description="Pectinesterase inhibitor domain-containing protein" evidence="2">
    <location>
        <begin position="31"/>
        <end position="229"/>
    </location>
</feature>
<evidence type="ECO:0000256" key="1">
    <source>
        <dbReference type="ARBA" id="ARBA00022729"/>
    </source>
</evidence>
<dbReference type="AlphaFoldDB" id="A0A843X1V6"/>
<reference evidence="4" key="1">
    <citation type="submission" date="2017-07" db="EMBL/GenBank/DDBJ databases">
        <title>Taro Niue Genome Assembly and Annotation.</title>
        <authorList>
            <person name="Atibalentja N."/>
            <person name="Keating K."/>
            <person name="Fields C.J."/>
        </authorList>
    </citation>
    <scope>NUCLEOTIDE SEQUENCE</scope>
    <source>
        <strain evidence="4">Niue_2</strain>
        <tissue evidence="4">Leaf</tissue>
    </source>
</reference>
<keyword evidence="1 2" id="KW-0732">Signal</keyword>
<evidence type="ECO:0000256" key="2">
    <source>
        <dbReference type="SAM" id="SignalP"/>
    </source>
</evidence>
<dbReference type="CDD" id="cd15798">
    <property type="entry name" value="PMEI-like_3"/>
    <property type="match status" value="1"/>
</dbReference>
<keyword evidence="5" id="KW-1185">Reference proteome</keyword>
<dbReference type="SMART" id="SM00856">
    <property type="entry name" value="PMEI"/>
    <property type="match status" value="1"/>
</dbReference>
<name>A0A843X1V6_COLES</name>
<proteinExistence type="predicted"/>
<dbReference type="Pfam" id="PF04043">
    <property type="entry name" value="PMEI"/>
    <property type="match status" value="1"/>
</dbReference>
<dbReference type="Proteomes" id="UP000652761">
    <property type="component" value="Unassembled WGS sequence"/>
</dbReference>
<sequence>MVAMTAQGSLLLSVVVTMVVLLLHSTASEAAQTPTGAHKNNDTEFIRRSCSSTLYPSLCYTSLSPYAGTIAQDPTRLALVATNVSLARVRSASSHVSSLRRASVDRRVENRTVNALKDCEESLGDAADLTGHAAGELGSLATAQGPEVAWLVNNAQTWMSAALTNEDTCVDGFAEVPPSATASGEDLVAAPAPPGLPSLEEDVCGRVRQAKQYTSNALALVNSLVGTNR</sequence>
<protein>
    <recommendedName>
        <fullName evidence="3">Pectinesterase inhibitor domain-containing protein</fullName>
    </recommendedName>
</protein>
<dbReference type="InterPro" id="IPR006501">
    <property type="entry name" value="Pectinesterase_inhib_dom"/>
</dbReference>
<gene>
    <name evidence="4" type="ORF">Taro_043620</name>
</gene>
<dbReference type="EMBL" id="NMUH01004755">
    <property type="protein sequence ID" value="MQM10724.1"/>
    <property type="molecule type" value="Genomic_DNA"/>
</dbReference>
<dbReference type="PANTHER" id="PTHR31080:SF64">
    <property type="entry name" value="PLANT INVERTASE_PECTIN METHYLESTERASE INHIBITOR SUPERFAMILY PROTEIN"/>
    <property type="match status" value="1"/>
</dbReference>
<dbReference type="NCBIfam" id="TIGR01614">
    <property type="entry name" value="PME_inhib"/>
    <property type="match status" value="1"/>
</dbReference>
<dbReference type="InterPro" id="IPR035513">
    <property type="entry name" value="Invertase/methylesterase_inhib"/>
</dbReference>
<feature type="domain" description="Pectinesterase inhibitor" evidence="3">
    <location>
        <begin position="41"/>
        <end position="220"/>
    </location>
</feature>
<dbReference type="Gene3D" id="1.20.140.40">
    <property type="entry name" value="Invertase/pectin methylesterase inhibitor family protein"/>
    <property type="match status" value="1"/>
</dbReference>
<dbReference type="GO" id="GO:0004857">
    <property type="term" value="F:enzyme inhibitor activity"/>
    <property type="evidence" value="ECO:0007669"/>
    <property type="project" value="InterPro"/>
</dbReference>
<feature type="signal peptide" evidence="2">
    <location>
        <begin position="1"/>
        <end position="30"/>
    </location>
</feature>
<evidence type="ECO:0000259" key="3">
    <source>
        <dbReference type="SMART" id="SM00856"/>
    </source>
</evidence>
<accession>A0A843X1V6</accession>